<dbReference type="Proteomes" id="UP000635902">
    <property type="component" value="Unassembled WGS sequence"/>
</dbReference>
<dbReference type="EMBL" id="JADKMY010000001">
    <property type="protein sequence ID" value="MBF4553059.1"/>
    <property type="molecule type" value="Genomic_DNA"/>
</dbReference>
<feature type="compositionally biased region" description="Basic and acidic residues" evidence="1">
    <location>
        <begin position="17"/>
        <end position="31"/>
    </location>
</feature>
<name>A0ABR9ZJD2_9CORY</name>
<dbReference type="Gene3D" id="1.20.150.30">
    <property type="entry name" value="Zincin-like metallopeptidase, N-terminal domain"/>
    <property type="match status" value="1"/>
</dbReference>
<accession>A0ABR9ZJD2</accession>
<keyword evidence="3" id="KW-1185">Reference proteome</keyword>
<comment type="caution">
    <text evidence="2">The sequence shown here is derived from an EMBL/GenBank/DDBJ whole genome shotgun (WGS) entry which is preliminary data.</text>
</comment>
<evidence type="ECO:0000313" key="2">
    <source>
        <dbReference type="EMBL" id="MBF4553059.1"/>
    </source>
</evidence>
<feature type="region of interest" description="Disordered" evidence="1">
    <location>
        <begin position="464"/>
        <end position="499"/>
    </location>
</feature>
<organism evidence="2 3">
    <name type="scientific">Corynebacterium suicordis DSM 45110</name>
    <dbReference type="NCBI Taxonomy" id="1121369"/>
    <lineage>
        <taxon>Bacteria</taxon>
        <taxon>Bacillati</taxon>
        <taxon>Actinomycetota</taxon>
        <taxon>Actinomycetes</taxon>
        <taxon>Mycobacteriales</taxon>
        <taxon>Corynebacteriaceae</taxon>
        <taxon>Corynebacterium</taxon>
    </lineage>
</organism>
<proteinExistence type="predicted"/>
<protein>
    <submittedName>
        <fullName evidence="2">Zinc-dependent metalloprotease</fullName>
    </submittedName>
</protein>
<dbReference type="PANTHER" id="PTHR39420">
    <property type="match status" value="1"/>
</dbReference>
<dbReference type="InterPro" id="IPR018766">
    <property type="entry name" value="Zinicin_2"/>
</dbReference>
<dbReference type="PANTHER" id="PTHR39420:SF2">
    <property type="entry name" value="HYDROLASE"/>
    <property type="match status" value="1"/>
</dbReference>
<dbReference type="GO" id="GO:0008237">
    <property type="term" value="F:metallopeptidase activity"/>
    <property type="evidence" value="ECO:0007669"/>
    <property type="project" value="UniProtKB-KW"/>
</dbReference>
<dbReference type="InterPro" id="IPR042271">
    <property type="entry name" value="Zinicin_2_N"/>
</dbReference>
<keyword evidence="2" id="KW-0378">Hydrolase</keyword>
<feature type="region of interest" description="Disordered" evidence="1">
    <location>
        <begin position="1"/>
        <end position="37"/>
    </location>
</feature>
<sequence>MSNFGFGFNHSDDDSDDERRRKNRDNNDKGEGNGSGNFGAGPFGFFFGGNTGMPGGAGGMQGGGLGDILNQFGSMLSGFGTDMNSESSSSVNYSMAERIARQNIGKASNPSSSDSQAVAESVRLAELWLDEATSLPAGATGSVAFGPEQWLEETLPTWKRIINPLAEKLGEASLSALPEEMRGQLGPMEAIMKQVNSMNVGMQLGNTLGELAKGVTLSTQWGMPLTTGRTAAIATSHLEELSKKLGAKERETLLYLAAREAAHHRLFQHVPWLRERLILDVEEFAAGLTIDTSKMDEATREFNPEMMNDPAAMQEMMNRMQSQDIFPEVVSTNVHARQRLETSLSLVEGWVDYVVGSALGSRVPEAAMIGAAWESFRTNGTPAMQNFTKTLGISLSAPKAAEAADLWRRLEEAVGTEKRDAIWDHADFLPVAEDLDNPAAFIGHVTFDADDMKDFNPISEIERLERELQQDADKPEDKDGEDGSSQDDDQDGAGDGENR</sequence>
<evidence type="ECO:0000256" key="1">
    <source>
        <dbReference type="SAM" id="MobiDB-lite"/>
    </source>
</evidence>
<dbReference type="RefSeq" id="WP_194555908.1">
    <property type="nucleotide sequence ID" value="NZ_JADKMY010000001.1"/>
</dbReference>
<keyword evidence="2" id="KW-0482">Metalloprotease</keyword>
<dbReference type="NCBIfam" id="TIGR03624">
    <property type="entry name" value="putative hydrolase"/>
    <property type="match status" value="1"/>
</dbReference>
<feature type="compositionally biased region" description="Acidic residues" evidence="1">
    <location>
        <begin position="478"/>
        <end position="499"/>
    </location>
</feature>
<reference evidence="2 3" key="1">
    <citation type="submission" date="2020-10" db="EMBL/GenBank/DDBJ databases">
        <title>Novel species in genus Corynebacterium.</title>
        <authorList>
            <person name="Zhang G."/>
        </authorList>
    </citation>
    <scope>NUCLEOTIDE SEQUENCE [LARGE SCALE GENOMIC DNA]</scope>
    <source>
        <strain evidence="2 3">DSM 45110</strain>
    </source>
</reference>
<keyword evidence="2" id="KW-0645">Protease</keyword>
<gene>
    <name evidence="2" type="ORF">IRY30_03035</name>
</gene>
<feature type="compositionally biased region" description="Basic and acidic residues" evidence="1">
    <location>
        <begin position="464"/>
        <end position="477"/>
    </location>
</feature>
<evidence type="ECO:0000313" key="3">
    <source>
        <dbReference type="Proteomes" id="UP000635902"/>
    </source>
</evidence>
<dbReference type="Pfam" id="PF10103">
    <property type="entry name" value="Zincin_2"/>
    <property type="match status" value="1"/>
</dbReference>
<dbReference type="SUPFAM" id="SSF55486">
    <property type="entry name" value="Metalloproteases ('zincins'), catalytic domain"/>
    <property type="match status" value="1"/>
</dbReference>